<feature type="transmembrane region" description="Helical" evidence="2">
    <location>
        <begin position="217"/>
        <end position="235"/>
    </location>
</feature>
<name>A0A135Z7P6_GARVA</name>
<evidence type="ECO:0000259" key="3">
    <source>
        <dbReference type="Pfam" id="PF00892"/>
    </source>
</evidence>
<feature type="transmembrane region" description="Helical" evidence="2">
    <location>
        <begin position="109"/>
        <end position="131"/>
    </location>
</feature>
<feature type="transmembrane region" description="Helical" evidence="2">
    <location>
        <begin position="301"/>
        <end position="318"/>
    </location>
</feature>
<evidence type="ECO:0000256" key="1">
    <source>
        <dbReference type="ARBA" id="ARBA00007362"/>
    </source>
</evidence>
<feature type="transmembrane region" description="Helical" evidence="2">
    <location>
        <begin position="36"/>
        <end position="61"/>
    </location>
</feature>
<keyword evidence="2" id="KW-0472">Membrane</keyword>
<feature type="transmembrane region" description="Helical" evidence="2">
    <location>
        <begin position="140"/>
        <end position="158"/>
    </location>
</feature>
<accession>A0A135Z7P6</accession>
<organism evidence="4 5">
    <name type="scientific">Gardnerella vaginalis</name>
    <dbReference type="NCBI Taxonomy" id="2702"/>
    <lineage>
        <taxon>Bacteria</taxon>
        <taxon>Bacillati</taxon>
        <taxon>Actinomycetota</taxon>
        <taxon>Actinomycetes</taxon>
        <taxon>Bifidobacteriales</taxon>
        <taxon>Bifidobacteriaceae</taxon>
        <taxon>Gardnerella</taxon>
    </lineage>
</organism>
<feature type="transmembrane region" description="Helical" evidence="2">
    <location>
        <begin position="170"/>
        <end position="196"/>
    </location>
</feature>
<evidence type="ECO:0000256" key="2">
    <source>
        <dbReference type="SAM" id="Phobius"/>
    </source>
</evidence>
<keyword evidence="2" id="KW-1133">Transmembrane helix</keyword>
<dbReference type="InterPro" id="IPR037185">
    <property type="entry name" value="EmrE-like"/>
</dbReference>
<protein>
    <submittedName>
        <fullName evidence="4">Putative membrane protein</fullName>
    </submittedName>
</protein>
<dbReference type="Pfam" id="PF00892">
    <property type="entry name" value="EamA"/>
    <property type="match status" value="2"/>
</dbReference>
<feature type="domain" description="EamA" evidence="3">
    <location>
        <begin position="175"/>
        <end position="317"/>
    </location>
</feature>
<gene>
    <name evidence="4" type="ORF">HMPREF3230_00628</name>
</gene>
<comment type="caution">
    <text evidence="4">The sequence shown here is derived from an EMBL/GenBank/DDBJ whole genome shotgun (WGS) entry which is preliminary data.</text>
</comment>
<feature type="transmembrane region" description="Helical" evidence="2">
    <location>
        <begin position="81"/>
        <end position="103"/>
    </location>
</feature>
<dbReference type="InterPro" id="IPR000620">
    <property type="entry name" value="EamA_dom"/>
</dbReference>
<evidence type="ECO:0000313" key="5">
    <source>
        <dbReference type="Proteomes" id="UP000070505"/>
    </source>
</evidence>
<reference evidence="4 5" key="1">
    <citation type="submission" date="2016-02" db="EMBL/GenBank/DDBJ databases">
        <authorList>
            <person name="Wen L."/>
            <person name="He K."/>
            <person name="Yang H."/>
        </authorList>
    </citation>
    <scope>NUCLEOTIDE SEQUENCE [LARGE SCALE GENOMIC DNA]</scope>
    <source>
        <strain evidence="4 5">CMW7778B</strain>
    </source>
</reference>
<comment type="similarity">
    <text evidence="1">Belongs to the EamA transporter family.</text>
</comment>
<feature type="transmembrane region" description="Helical" evidence="2">
    <location>
        <begin position="9"/>
        <end position="30"/>
    </location>
</feature>
<sequence length="320" mass="34270">MKYSFLSGLLWGIDTVLLAVLTTLFTLAGSNAHENSISLVILTGIIGALLHDIICAIFMWIYISTRKKLHKTFEILKNPKIFIIIIVSSLLGGPLGMSGYVLAANTIGAGYAAAISALYPAFGAVLSAVVLRERLSAKKYIAFSLALIAVGILGYYSCNDAQNTVSSTNILNVLLGLSGALLSVIGWGSEAVVCAWATRKQSIDDETILHIRETTSAISYTIIASILCFASHIEISKIFESLNLTTLPIIIAIGLLGTGSYLSYYRGIAQVGASRAMAANVTYAVWAMVAASLIYQTMPSIIAWICCFTIMCTTIFVARQ</sequence>
<dbReference type="AlphaFoldDB" id="A0A135Z7P6"/>
<dbReference type="RefSeq" id="WP_075523489.1">
    <property type="nucleotide sequence ID" value="NZ_KQ961858.1"/>
</dbReference>
<feature type="transmembrane region" description="Helical" evidence="2">
    <location>
        <begin position="247"/>
        <end position="265"/>
    </location>
</feature>
<evidence type="ECO:0000313" key="4">
    <source>
        <dbReference type="EMBL" id="KXI17676.1"/>
    </source>
</evidence>
<dbReference type="EMBL" id="LSRC01000022">
    <property type="protein sequence ID" value="KXI17676.1"/>
    <property type="molecule type" value="Genomic_DNA"/>
</dbReference>
<keyword evidence="2" id="KW-0812">Transmembrane</keyword>
<dbReference type="SUPFAM" id="SSF103481">
    <property type="entry name" value="Multidrug resistance efflux transporter EmrE"/>
    <property type="match status" value="2"/>
</dbReference>
<dbReference type="GO" id="GO:0016020">
    <property type="term" value="C:membrane"/>
    <property type="evidence" value="ECO:0007669"/>
    <property type="project" value="InterPro"/>
</dbReference>
<proteinExistence type="inferred from homology"/>
<feature type="transmembrane region" description="Helical" evidence="2">
    <location>
        <begin position="277"/>
        <end position="295"/>
    </location>
</feature>
<dbReference type="Proteomes" id="UP000070505">
    <property type="component" value="Unassembled WGS sequence"/>
</dbReference>
<feature type="domain" description="EamA" evidence="3">
    <location>
        <begin position="7"/>
        <end position="153"/>
    </location>
</feature>